<accession>A0A6H2A3U9</accession>
<gene>
    <name evidence="1" type="ORF">TM448A04548_0012</name>
    <name evidence="2" type="ORF">TM448B04918_0012</name>
</gene>
<reference evidence="1" key="1">
    <citation type="submission" date="2020-03" db="EMBL/GenBank/DDBJ databases">
        <title>The deep terrestrial virosphere.</title>
        <authorList>
            <person name="Holmfeldt K."/>
            <person name="Nilsson E."/>
            <person name="Simone D."/>
            <person name="Lopez-Fernandez M."/>
            <person name="Wu X."/>
            <person name="de Brujin I."/>
            <person name="Lundin D."/>
            <person name="Andersson A."/>
            <person name="Bertilsson S."/>
            <person name="Dopson M."/>
        </authorList>
    </citation>
    <scope>NUCLEOTIDE SEQUENCE</scope>
    <source>
        <strain evidence="1">TM448A04548</strain>
        <strain evidence="2">TM448B04918</strain>
    </source>
</reference>
<sequence length="52" mass="6128">MTIEEATKHWEYTAELLRLAGHTPTELEKYLYIEAMCHGAKHQRELKKELEG</sequence>
<dbReference type="AlphaFoldDB" id="A0A6H2A3U9"/>
<protein>
    <submittedName>
        <fullName evidence="1">Uncharacterized protein</fullName>
    </submittedName>
</protein>
<organism evidence="1">
    <name type="scientific">viral metagenome</name>
    <dbReference type="NCBI Taxonomy" id="1070528"/>
    <lineage>
        <taxon>unclassified sequences</taxon>
        <taxon>metagenomes</taxon>
        <taxon>organismal metagenomes</taxon>
    </lineage>
</organism>
<proteinExistence type="predicted"/>
<evidence type="ECO:0000313" key="1">
    <source>
        <dbReference type="EMBL" id="QJA54257.1"/>
    </source>
</evidence>
<evidence type="ECO:0000313" key="2">
    <source>
        <dbReference type="EMBL" id="QJI03705.1"/>
    </source>
</evidence>
<dbReference type="EMBL" id="MT145111">
    <property type="protein sequence ID" value="QJI03705.1"/>
    <property type="molecule type" value="Genomic_DNA"/>
</dbReference>
<name>A0A6H2A3U9_9ZZZZ</name>
<dbReference type="EMBL" id="MT144490">
    <property type="protein sequence ID" value="QJA54257.1"/>
    <property type="molecule type" value="Genomic_DNA"/>
</dbReference>